<name>A0A975G565_9BACT</name>
<dbReference type="InterPro" id="IPR011979">
    <property type="entry name" value="Antitox_Xre"/>
</dbReference>
<accession>A0A975G565</accession>
<evidence type="ECO:0000259" key="2">
    <source>
        <dbReference type="Pfam" id="PF20432"/>
    </source>
</evidence>
<dbReference type="KEGG" id="lamb:KBB96_11685"/>
<sequence>MTQVRIGSENQGKDFSLYFWTPGAPEAEMRAALRKKWDWVVPTHATSTGRYAILLSNLLRVYQEPEKATVDDIRGAIEKGLNKEAFNRLKIALDAPSGELSKVVRIPERTIARREIFKPDESERILRVASAFQRAIEVLGSLDTARRWFSSAKRALGGKTPMEFCDTEPGAEEVANLLGRIEHGVFS</sequence>
<dbReference type="Proteomes" id="UP000676169">
    <property type="component" value="Chromosome"/>
</dbReference>
<dbReference type="Pfam" id="PF20432">
    <property type="entry name" value="Xre-like-HTH"/>
    <property type="match status" value="1"/>
</dbReference>
<feature type="domain" description="Antitoxin Xre/MbcA/ParS-like toxin-binding" evidence="1">
    <location>
        <begin position="135"/>
        <end position="184"/>
    </location>
</feature>
<dbReference type="RefSeq" id="WP_211629623.1">
    <property type="nucleotide sequence ID" value="NZ_CP073100.1"/>
</dbReference>
<feature type="domain" description="Antitoxin Xre-like helix-turn-helix" evidence="2">
    <location>
        <begin position="75"/>
        <end position="129"/>
    </location>
</feature>
<dbReference type="InterPro" id="IPR046847">
    <property type="entry name" value="Xre-like_HTH"/>
</dbReference>
<dbReference type="InterPro" id="IPR024467">
    <property type="entry name" value="Xre/MbcA/ParS-like_toxin-bd"/>
</dbReference>
<dbReference type="GO" id="GO:0003677">
    <property type="term" value="F:DNA binding"/>
    <property type="evidence" value="ECO:0007669"/>
    <property type="project" value="InterPro"/>
</dbReference>
<organism evidence="3 4">
    <name type="scientific">Luteolibacter ambystomatis</name>
    <dbReference type="NCBI Taxonomy" id="2824561"/>
    <lineage>
        <taxon>Bacteria</taxon>
        <taxon>Pseudomonadati</taxon>
        <taxon>Verrucomicrobiota</taxon>
        <taxon>Verrucomicrobiia</taxon>
        <taxon>Verrucomicrobiales</taxon>
        <taxon>Verrucomicrobiaceae</taxon>
        <taxon>Luteolibacter</taxon>
    </lineage>
</organism>
<keyword evidence="4" id="KW-1185">Reference proteome</keyword>
<dbReference type="EMBL" id="CP073100">
    <property type="protein sequence ID" value="QUE49534.1"/>
    <property type="molecule type" value="Genomic_DNA"/>
</dbReference>
<dbReference type="Pfam" id="PF09722">
    <property type="entry name" value="Xre_MbcA_ParS_C"/>
    <property type="match status" value="1"/>
</dbReference>
<proteinExistence type="predicted"/>
<reference evidence="3" key="1">
    <citation type="submission" date="2021-04" db="EMBL/GenBank/DDBJ databases">
        <title>Luteolibacter sp. 32A isolated from the skin of an Anderson's salamander (Ambystoma andersonii).</title>
        <authorList>
            <person name="Spergser J."/>
            <person name="Busse H.-J."/>
        </authorList>
    </citation>
    <scope>NUCLEOTIDE SEQUENCE</scope>
    <source>
        <strain evidence="3">32A</strain>
    </source>
</reference>
<evidence type="ECO:0000313" key="3">
    <source>
        <dbReference type="EMBL" id="QUE49534.1"/>
    </source>
</evidence>
<evidence type="ECO:0000313" key="4">
    <source>
        <dbReference type="Proteomes" id="UP000676169"/>
    </source>
</evidence>
<evidence type="ECO:0000259" key="1">
    <source>
        <dbReference type="Pfam" id="PF09722"/>
    </source>
</evidence>
<protein>
    <submittedName>
        <fullName evidence="3">DUF2384 domain-containing protein</fullName>
    </submittedName>
</protein>
<dbReference type="AlphaFoldDB" id="A0A975G565"/>
<gene>
    <name evidence="3" type="ORF">KBB96_11685</name>
</gene>
<dbReference type="NCBIfam" id="TIGR02293">
    <property type="entry name" value="TAS_TIGR02293"/>
    <property type="match status" value="1"/>
</dbReference>